<feature type="compositionally biased region" description="Basic and acidic residues" evidence="1">
    <location>
        <begin position="401"/>
        <end position="412"/>
    </location>
</feature>
<evidence type="ECO:0000313" key="3">
    <source>
        <dbReference type="EMBL" id="EFX82047.1"/>
    </source>
</evidence>
<feature type="chain" id="PRO_5003241161" evidence="2">
    <location>
        <begin position="26"/>
        <end position="656"/>
    </location>
</feature>
<feature type="region of interest" description="Disordered" evidence="1">
    <location>
        <begin position="500"/>
        <end position="526"/>
    </location>
</feature>
<proteinExistence type="predicted"/>
<reference evidence="3 4" key="1">
    <citation type="journal article" date="2011" name="Science">
        <title>The ecoresponsive genome of Daphnia pulex.</title>
        <authorList>
            <person name="Colbourne J.K."/>
            <person name="Pfrender M.E."/>
            <person name="Gilbert D."/>
            <person name="Thomas W.K."/>
            <person name="Tucker A."/>
            <person name="Oakley T.H."/>
            <person name="Tokishita S."/>
            <person name="Aerts A."/>
            <person name="Arnold G.J."/>
            <person name="Basu M.K."/>
            <person name="Bauer D.J."/>
            <person name="Caceres C.E."/>
            <person name="Carmel L."/>
            <person name="Casola C."/>
            <person name="Choi J.H."/>
            <person name="Detter J.C."/>
            <person name="Dong Q."/>
            <person name="Dusheyko S."/>
            <person name="Eads B.D."/>
            <person name="Frohlich T."/>
            <person name="Geiler-Samerotte K.A."/>
            <person name="Gerlach D."/>
            <person name="Hatcher P."/>
            <person name="Jogdeo S."/>
            <person name="Krijgsveld J."/>
            <person name="Kriventseva E.V."/>
            <person name="Kultz D."/>
            <person name="Laforsch C."/>
            <person name="Lindquist E."/>
            <person name="Lopez J."/>
            <person name="Manak J.R."/>
            <person name="Muller J."/>
            <person name="Pangilinan J."/>
            <person name="Patwardhan R.P."/>
            <person name="Pitluck S."/>
            <person name="Pritham E.J."/>
            <person name="Rechtsteiner A."/>
            <person name="Rho M."/>
            <person name="Rogozin I.B."/>
            <person name="Sakarya O."/>
            <person name="Salamov A."/>
            <person name="Schaack S."/>
            <person name="Shapiro H."/>
            <person name="Shiga Y."/>
            <person name="Skalitzky C."/>
            <person name="Smith Z."/>
            <person name="Souvorov A."/>
            <person name="Sung W."/>
            <person name="Tang Z."/>
            <person name="Tsuchiya D."/>
            <person name="Tu H."/>
            <person name="Vos H."/>
            <person name="Wang M."/>
            <person name="Wolf Y.I."/>
            <person name="Yamagata H."/>
            <person name="Yamada T."/>
            <person name="Ye Y."/>
            <person name="Shaw J.R."/>
            <person name="Andrews J."/>
            <person name="Crease T.J."/>
            <person name="Tang H."/>
            <person name="Lucas S.M."/>
            <person name="Robertson H.M."/>
            <person name="Bork P."/>
            <person name="Koonin E.V."/>
            <person name="Zdobnov E.M."/>
            <person name="Grigoriev I.V."/>
            <person name="Lynch M."/>
            <person name="Boore J.L."/>
        </authorList>
    </citation>
    <scope>NUCLEOTIDE SEQUENCE [LARGE SCALE GENOMIC DNA]</scope>
</reference>
<dbReference type="HOGENOM" id="CLU_418124_0_0_1"/>
<feature type="region of interest" description="Disordered" evidence="1">
    <location>
        <begin position="135"/>
        <end position="238"/>
    </location>
</feature>
<gene>
    <name evidence="3" type="ORF">DAPPUDRAFT_317019</name>
</gene>
<feature type="region of interest" description="Disordered" evidence="1">
    <location>
        <begin position="591"/>
        <end position="656"/>
    </location>
</feature>
<evidence type="ECO:0000256" key="2">
    <source>
        <dbReference type="SAM" id="SignalP"/>
    </source>
</evidence>
<dbReference type="Proteomes" id="UP000000305">
    <property type="component" value="Unassembled WGS sequence"/>
</dbReference>
<keyword evidence="4" id="KW-1185">Reference proteome</keyword>
<feature type="compositionally biased region" description="Basic residues" evidence="1">
    <location>
        <begin position="635"/>
        <end position="647"/>
    </location>
</feature>
<evidence type="ECO:0000313" key="4">
    <source>
        <dbReference type="Proteomes" id="UP000000305"/>
    </source>
</evidence>
<dbReference type="InParanoid" id="E9GEP0"/>
<feature type="signal peptide" evidence="2">
    <location>
        <begin position="1"/>
        <end position="25"/>
    </location>
</feature>
<feature type="compositionally biased region" description="Basic and acidic residues" evidence="1">
    <location>
        <begin position="262"/>
        <end position="273"/>
    </location>
</feature>
<dbReference type="OrthoDB" id="6138985at2759"/>
<feature type="compositionally biased region" description="Acidic residues" evidence="1">
    <location>
        <begin position="595"/>
        <end position="606"/>
    </location>
</feature>
<dbReference type="KEGG" id="dpx:DAPPUDRAFT_317019"/>
<feature type="region of interest" description="Disordered" evidence="1">
    <location>
        <begin position="262"/>
        <end position="284"/>
    </location>
</feature>
<dbReference type="EMBL" id="GL732541">
    <property type="protein sequence ID" value="EFX82047.1"/>
    <property type="molecule type" value="Genomic_DNA"/>
</dbReference>
<feature type="compositionally biased region" description="Basic residues" evidence="1">
    <location>
        <begin position="148"/>
        <end position="161"/>
    </location>
</feature>
<name>E9GEP0_DAPPU</name>
<dbReference type="AlphaFoldDB" id="E9GEP0"/>
<protein>
    <submittedName>
        <fullName evidence="3">Uncharacterized protein</fullName>
    </submittedName>
</protein>
<feature type="compositionally biased region" description="Acidic residues" evidence="1">
    <location>
        <begin position="222"/>
        <end position="232"/>
    </location>
</feature>
<feature type="region of interest" description="Disordered" evidence="1">
    <location>
        <begin position="58"/>
        <end position="77"/>
    </location>
</feature>
<evidence type="ECO:0000256" key="1">
    <source>
        <dbReference type="SAM" id="MobiDB-lite"/>
    </source>
</evidence>
<feature type="region of interest" description="Disordered" evidence="1">
    <location>
        <begin position="299"/>
        <end position="323"/>
    </location>
</feature>
<organism evidence="3 4">
    <name type="scientific">Daphnia pulex</name>
    <name type="common">Water flea</name>
    <dbReference type="NCBI Taxonomy" id="6669"/>
    <lineage>
        <taxon>Eukaryota</taxon>
        <taxon>Metazoa</taxon>
        <taxon>Ecdysozoa</taxon>
        <taxon>Arthropoda</taxon>
        <taxon>Crustacea</taxon>
        <taxon>Branchiopoda</taxon>
        <taxon>Diplostraca</taxon>
        <taxon>Cladocera</taxon>
        <taxon>Anomopoda</taxon>
        <taxon>Daphniidae</taxon>
        <taxon>Daphnia</taxon>
    </lineage>
</organism>
<keyword evidence="2" id="KW-0732">Signal</keyword>
<accession>E9GEP0</accession>
<feature type="region of interest" description="Disordered" evidence="1">
    <location>
        <begin position="400"/>
        <end position="442"/>
    </location>
</feature>
<sequence length="656" mass="75043">MAAVGLWRQISLWLWLSCLLLAVYSAPVNEDGPIVEVNDQSDNDNDLGPAIEALGKAKREARKRSSLRSSNGRTHYRFPNTIKRSMHDGSDDYDMDGEEEFSDSMAAYLAAADDDSTVDLDDLAKEIALNILMEEADKSRENPPASSLKKKKMAPVAHRPRNNSVDDKRRKRMNSLMNQLLEERERGEVEESDDYDNQQMAEHSAGPDDNNEANESLVGSEGDQDEEDDSDEVVSSRTELRKLFNDGLERHEINALLSQLDRSRADSEELNKSEKKKKRSGSEWRKLPRASLRWRFLHSQGQESNEPSYGRHQSADDEELQDKNVPFEDRFFGRGFHRVGNIQDEPIRNIPEETAKRVQHPLKTKNAISVIRKRSIATLQNSGEKKPEAGSALQILRKRRNSEAKAAEENNKNETAPLALPSAEANNSNSSPVKRKSDAQVHTGVIRKKSVDWDDYFGYDKRSGKAQGEANEEAMRNYLESDYYKSMAGSLAFRKRGQMDDQHAGHVGGMKKRNNVTSTSWEKKKKRFRPVEGNADDAEDVLDAAIRVIEERRERNNIDRVREQLVAELVDNLDENELDQMTERLTEEVAKALYQEEEEEEEDDERDEFKRSSTNQKLKNKKKKKNMSQNDERRKRFAVKRSSRHRSGFNVAESND</sequence>